<dbReference type="EMBL" id="NJBO01000003">
    <property type="protein sequence ID" value="TKJ43615.1"/>
    <property type="molecule type" value="Genomic_DNA"/>
</dbReference>
<accession>A0A532V8T6</accession>
<name>A0A532V8T6_UNCT6</name>
<dbReference type="PANTHER" id="PTHR38471:SF2">
    <property type="entry name" value="FOUR HELIX BUNDLE PROTEIN"/>
    <property type="match status" value="1"/>
</dbReference>
<dbReference type="InterPro" id="IPR012657">
    <property type="entry name" value="23S_rRNA-intervening_sequence"/>
</dbReference>
<dbReference type="PIRSF" id="PIRSF035652">
    <property type="entry name" value="CHP02436"/>
    <property type="match status" value="1"/>
</dbReference>
<dbReference type="PANTHER" id="PTHR38471">
    <property type="entry name" value="FOUR HELIX BUNDLE PROTEIN"/>
    <property type="match status" value="1"/>
</dbReference>
<sequence>MKNIRSELSERLLDFAVAVIKLTTKIEKIAVGRHIAGQLIRSATSAGANYEETCGAESRKDFVHKLQVVLKELRESLYWLRLTRKAELASEGDCNSLIDEAQELTKIIAKSIVTAKQKV</sequence>
<reference evidence="1 2" key="1">
    <citation type="submission" date="2017-06" db="EMBL/GenBank/DDBJ databases">
        <title>Novel microbial phyla capable of carbon fixation and sulfur reduction in deep-sea sediments.</title>
        <authorList>
            <person name="Huang J."/>
            <person name="Baker B."/>
            <person name="Wang Y."/>
        </authorList>
    </citation>
    <scope>NUCLEOTIDE SEQUENCE [LARGE SCALE GENOMIC DNA]</scope>
    <source>
        <strain evidence="1">B3_TA06</strain>
    </source>
</reference>
<dbReference type="InterPro" id="IPR036583">
    <property type="entry name" value="23S_rRNA_IVS_sf"/>
</dbReference>
<proteinExistence type="predicted"/>
<dbReference type="NCBIfam" id="TIGR02436">
    <property type="entry name" value="four helix bundle protein"/>
    <property type="match status" value="1"/>
</dbReference>
<gene>
    <name evidence="1" type="ORF">CEE36_02735</name>
</gene>
<dbReference type="SUPFAM" id="SSF158446">
    <property type="entry name" value="IVS-encoded protein-like"/>
    <property type="match status" value="1"/>
</dbReference>
<dbReference type="Pfam" id="PF05635">
    <property type="entry name" value="23S_rRNA_IVP"/>
    <property type="match status" value="1"/>
</dbReference>
<dbReference type="Proteomes" id="UP000317778">
    <property type="component" value="Unassembled WGS sequence"/>
</dbReference>
<protein>
    <submittedName>
        <fullName evidence="1">Four helix bundle protein</fullName>
    </submittedName>
</protein>
<organism evidence="1 2">
    <name type="scientific">candidate division TA06 bacterium B3_TA06</name>
    <dbReference type="NCBI Taxonomy" id="2012487"/>
    <lineage>
        <taxon>Bacteria</taxon>
        <taxon>Bacteria division TA06</taxon>
    </lineage>
</organism>
<comment type="caution">
    <text evidence="1">The sequence shown here is derived from an EMBL/GenBank/DDBJ whole genome shotgun (WGS) entry which is preliminary data.</text>
</comment>
<dbReference type="AlphaFoldDB" id="A0A532V8T6"/>
<dbReference type="Gene3D" id="1.20.1440.60">
    <property type="entry name" value="23S rRNA-intervening sequence"/>
    <property type="match status" value="1"/>
</dbReference>
<evidence type="ECO:0000313" key="2">
    <source>
        <dbReference type="Proteomes" id="UP000317778"/>
    </source>
</evidence>
<evidence type="ECO:0000313" key="1">
    <source>
        <dbReference type="EMBL" id="TKJ43615.1"/>
    </source>
</evidence>